<evidence type="ECO:0000313" key="1">
    <source>
        <dbReference type="EMBL" id="URI10926.1"/>
    </source>
</evidence>
<organism evidence="1 2">
    <name type="scientific">Aquincola tertiaricarbonis</name>
    <dbReference type="NCBI Taxonomy" id="391953"/>
    <lineage>
        <taxon>Bacteria</taxon>
        <taxon>Pseudomonadati</taxon>
        <taxon>Pseudomonadota</taxon>
        <taxon>Betaproteobacteria</taxon>
        <taxon>Burkholderiales</taxon>
        <taxon>Sphaerotilaceae</taxon>
        <taxon>Aquincola</taxon>
    </lineage>
</organism>
<dbReference type="RefSeq" id="WP_250199129.1">
    <property type="nucleotide sequence ID" value="NZ_CP097636.1"/>
</dbReference>
<reference evidence="1" key="1">
    <citation type="submission" date="2022-05" db="EMBL/GenBank/DDBJ databases">
        <title>An RpoN-dependent PEP-CTERM gene is involved in floc formation of an Aquincola tertiaricarbonis strain.</title>
        <authorList>
            <person name="Qiu D."/>
            <person name="Xia M."/>
        </authorList>
    </citation>
    <scope>NUCLEOTIDE SEQUENCE</scope>
    <source>
        <strain evidence="1">RN12</strain>
    </source>
</reference>
<protein>
    <submittedName>
        <fullName evidence="1">Uncharacterized protein</fullName>
    </submittedName>
</protein>
<accession>A0ABY4SIW8</accession>
<gene>
    <name evidence="1" type="ORF">MW290_18270</name>
</gene>
<dbReference type="EMBL" id="CP097636">
    <property type="protein sequence ID" value="URI10926.1"/>
    <property type="molecule type" value="Genomic_DNA"/>
</dbReference>
<evidence type="ECO:0000313" key="2">
    <source>
        <dbReference type="Proteomes" id="UP001056201"/>
    </source>
</evidence>
<keyword evidence="2" id="KW-1185">Reference proteome</keyword>
<proteinExistence type="predicted"/>
<name>A0ABY4SIW8_AQUTE</name>
<dbReference type="Proteomes" id="UP001056201">
    <property type="component" value="Chromosome 2"/>
</dbReference>
<sequence>MPKHKLPPWLRPKPRTPMVQVGVTWYSEDQWQLVKASATDAERFEDTYADWVAMAEDSLRRMRAAGIAAERVPIIASELLAWCLAHGKVNDASARAKYVSEVQSRRDENGAAPEPPGH</sequence>